<comment type="similarity">
    <text evidence="1 9">Belongs to the class IV-like SAM-binding methyltransferase superfamily. RNA methyltransferase NEP1 family.</text>
</comment>
<dbReference type="PANTHER" id="PTHR12636:SF5">
    <property type="entry name" value="RIBOSOMAL RNA SMALL SUBUNIT METHYLTRANSFERASE NEP1"/>
    <property type="match status" value="1"/>
</dbReference>
<sequence>MESLALLLVEAALETVPEEIQNHPAVVNDARRRGKKPSHILLDRSYHHWAMKKLQDSEKRGRPDIVHFSLLEALGSPLNLKGLLETYVVTRDNFIIHVNPAVRLPRIYERFKGVFEQLFENGVVLSNSGEELLRLEKGSLAALVERLKPTKRILLTEKTVPHTLSSIQTLIDTPKPLVMVGCFPHGDFSPETKKLADVCVSLYEKPLEAWIVVSRVLCTAEKVVG</sequence>
<dbReference type="PANTHER" id="PTHR12636">
    <property type="entry name" value="NEP1/MRA1"/>
    <property type="match status" value="1"/>
</dbReference>
<dbReference type="SUPFAM" id="SSF75217">
    <property type="entry name" value="alpha/beta knot"/>
    <property type="match status" value="1"/>
</dbReference>
<evidence type="ECO:0000256" key="5">
    <source>
        <dbReference type="ARBA" id="ARBA00022679"/>
    </source>
</evidence>
<evidence type="ECO:0000256" key="8">
    <source>
        <dbReference type="ARBA" id="ARBA00022884"/>
    </source>
</evidence>
<keyword evidence="2 9" id="KW-0690">Ribosome biogenesis</keyword>
<protein>
    <recommendedName>
        <fullName evidence="9">Ribosomal RNA small subunit methyltransferase Nep1</fullName>
        <ecNumber evidence="9">2.1.1.-</ecNumber>
    </recommendedName>
    <alternativeName>
        <fullName evidence="9">16S rRNA (pseudouridine-N1-)-methyltransferase Nep1</fullName>
    </alternativeName>
</protein>
<feature type="site" description="Interaction with substrate rRNA" evidence="9">
    <location>
        <position position="103"/>
    </location>
</feature>
<comment type="catalytic activity">
    <reaction evidence="9">
        <text>a pseudouridine in rRNA + S-adenosyl-L-methionine = an N(1)-methylpseudouridine in rRNA + S-adenosyl-L-homocysteine + H(+)</text>
        <dbReference type="Rhea" id="RHEA:46696"/>
        <dbReference type="Rhea" id="RHEA-COMP:11634"/>
        <dbReference type="Rhea" id="RHEA-COMP:13933"/>
        <dbReference type="ChEBI" id="CHEBI:15378"/>
        <dbReference type="ChEBI" id="CHEBI:57856"/>
        <dbReference type="ChEBI" id="CHEBI:59789"/>
        <dbReference type="ChEBI" id="CHEBI:65314"/>
        <dbReference type="ChEBI" id="CHEBI:74890"/>
    </reaction>
</comment>
<reference evidence="10" key="1">
    <citation type="journal article" date="2020" name="mSystems">
        <title>Genome- and Community-Level Interaction Insights into Carbon Utilization and Element Cycling Functions of Hydrothermarchaeota in Hydrothermal Sediment.</title>
        <authorList>
            <person name="Zhou Z."/>
            <person name="Liu Y."/>
            <person name="Xu W."/>
            <person name="Pan J."/>
            <person name="Luo Z.H."/>
            <person name="Li M."/>
        </authorList>
    </citation>
    <scope>NUCLEOTIDE SEQUENCE [LARGE SCALE GENOMIC DNA]</scope>
    <source>
        <strain evidence="10">SpSt-1056</strain>
    </source>
</reference>
<gene>
    <name evidence="9" type="primary">nep1</name>
    <name evidence="10" type="ORF">ENM11_06185</name>
</gene>
<evidence type="ECO:0000256" key="1">
    <source>
        <dbReference type="ARBA" id="ARBA00008115"/>
    </source>
</evidence>
<dbReference type="GO" id="GO:0019843">
    <property type="term" value="F:rRNA binding"/>
    <property type="evidence" value="ECO:0007669"/>
    <property type="project" value="UniProtKB-UniRule"/>
</dbReference>
<dbReference type="InterPro" id="IPR005304">
    <property type="entry name" value="Rbsml_bgen_MeTrfase_EMG1/NEP1"/>
</dbReference>
<dbReference type="Gene3D" id="3.40.1280.10">
    <property type="match status" value="1"/>
</dbReference>
<keyword evidence="6 9" id="KW-0949">S-adenosyl-L-methionine</keyword>
<dbReference type="EC" id="2.1.1.-" evidence="9"/>
<feature type="binding site" evidence="9">
    <location>
        <begin position="202"/>
        <end position="207"/>
    </location>
    <ligand>
        <name>S-adenosyl-L-methionine</name>
        <dbReference type="ChEBI" id="CHEBI:59789"/>
    </ligand>
</feature>
<dbReference type="InterPro" id="IPR029026">
    <property type="entry name" value="tRNA_m1G_MTases_N"/>
</dbReference>
<dbReference type="GO" id="GO:0070037">
    <property type="term" value="F:rRNA (pseudouridine) methyltransferase activity"/>
    <property type="evidence" value="ECO:0007669"/>
    <property type="project" value="UniProtKB-UniRule"/>
</dbReference>
<evidence type="ECO:0000256" key="4">
    <source>
        <dbReference type="ARBA" id="ARBA00022603"/>
    </source>
</evidence>
<dbReference type="InterPro" id="IPR023503">
    <property type="entry name" value="Ribosome_NEP1_arc"/>
</dbReference>
<dbReference type="Pfam" id="PF03587">
    <property type="entry name" value="EMG1"/>
    <property type="match status" value="1"/>
</dbReference>
<keyword evidence="7 9" id="KW-0699">rRNA-binding</keyword>
<evidence type="ECO:0000256" key="7">
    <source>
        <dbReference type="ARBA" id="ARBA00022730"/>
    </source>
</evidence>
<keyword evidence="5 9" id="KW-0808">Transferase</keyword>
<dbReference type="AlphaFoldDB" id="A0A7C5LG78"/>
<comment type="caution">
    <text evidence="10">The sequence shown here is derived from an EMBL/GenBank/DDBJ whole genome shotgun (WGS) entry which is preliminary data.</text>
</comment>
<comment type="subunit">
    <text evidence="9">Homodimer.</text>
</comment>
<dbReference type="EMBL" id="DRWN01000051">
    <property type="protein sequence ID" value="HHK68723.1"/>
    <property type="molecule type" value="Genomic_DNA"/>
</dbReference>
<name>A0A7C5LG78_CALS0</name>
<keyword evidence="4 9" id="KW-0489">Methyltransferase</keyword>
<dbReference type="CDD" id="cd18088">
    <property type="entry name" value="Nep1-like"/>
    <property type="match status" value="1"/>
</dbReference>
<organism evidence="10">
    <name type="scientific">Caldiarchaeum subterraneum</name>
    <dbReference type="NCBI Taxonomy" id="311458"/>
    <lineage>
        <taxon>Archaea</taxon>
        <taxon>Nitrososphaerota</taxon>
        <taxon>Candidatus Caldarchaeales</taxon>
        <taxon>Candidatus Caldarchaeaceae</taxon>
        <taxon>Candidatus Caldarchaeum</taxon>
    </lineage>
</organism>
<evidence type="ECO:0000256" key="3">
    <source>
        <dbReference type="ARBA" id="ARBA00022552"/>
    </source>
</evidence>
<feature type="binding site" evidence="9">
    <location>
        <position position="181"/>
    </location>
    <ligand>
        <name>S-adenosyl-L-methionine</name>
        <dbReference type="ChEBI" id="CHEBI:59789"/>
    </ligand>
</feature>
<feature type="site" description="Interaction with substrate rRNA" evidence="9">
    <location>
        <position position="62"/>
    </location>
</feature>
<keyword evidence="3 9" id="KW-0698">rRNA processing</keyword>
<evidence type="ECO:0000313" key="10">
    <source>
        <dbReference type="EMBL" id="HHK68723.1"/>
    </source>
</evidence>
<accession>A0A7C5LG78</accession>
<evidence type="ECO:0000256" key="6">
    <source>
        <dbReference type="ARBA" id="ARBA00022691"/>
    </source>
</evidence>
<feature type="site" description="Interaction with substrate rRNA" evidence="9">
    <location>
        <position position="110"/>
    </location>
</feature>
<proteinExistence type="inferred from homology"/>
<dbReference type="HAMAP" id="MF_00554">
    <property type="entry name" value="NEP1"/>
    <property type="match status" value="1"/>
</dbReference>
<feature type="site" description="Interaction with substrate rRNA" evidence="9">
    <location>
        <position position="106"/>
    </location>
</feature>
<comment type="function">
    <text evidence="9">Methyltransferase involved in ribosomal biogenesis. Specifically catalyzes the N1-methylation of the pseudouridine corresponding to position 914 in M.jannaschii 16S rRNA.</text>
</comment>
<feature type="site" description="Stabilizes Arg-xx" evidence="9">
    <location>
        <position position="64"/>
    </location>
</feature>
<keyword evidence="8 9" id="KW-0694">RNA-binding</keyword>
<evidence type="ECO:0000256" key="2">
    <source>
        <dbReference type="ARBA" id="ARBA00022517"/>
    </source>
</evidence>
<evidence type="ECO:0000256" key="9">
    <source>
        <dbReference type="HAMAP-Rule" id="MF_00554"/>
    </source>
</evidence>
<dbReference type="GO" id="GO:0070475">
    <property type="term" value="P:rRNA base methylation"/>
    <property type="evidence" value="ECO:0007669"/>
    <property type="project" value="InterPro"/>
</dbReference>
<feature type="binding site" evidence="9">
    <location>
        <position position="186"/>
    </location>
    <ligand>
        <name>S-adenosyl-L-methionine</name>
        <dbReference type="ChEBI" id="CHEBI:59789"/>
    </ligand>
</feature>
<dbReference type="InterPro" id="IPR029028">
    <property type="entry name" value="Alpha/beta_knot_MTases"/>
</dbReference>